<protein>
    <submittedName>
        <fullName evidence="2">Uncharacterized protein</fullName>
    </submittedName>
</protein>
<sequence>ANEYNIFSGTLHSPAKEDNETKDYRTDKTIQQSETQPGDMDEDGERKRSNRSAPKGAKSKSEKPTQQEENSNPSDHAPYKEPKKESSIRATGTIGTKEAAGTTGSEDNGCRLSRENVKKALNLVVRREASKKRLREKRLEERRKLTEKMIDEQIKAEEKKLLLEEQQERLEEKKKAEQRKSGSKKKETPKKGSQKSNTQSRKKMSSTIKRTFSKERLFRVRLSKKGKNK</sequence>
<dbReference type="AlphaFoldDB" id="A0A2G9U1W4"/>
<feature type="compositionally biased region" description="Basic residues" evidence="1">
    <location>
        <begin position="219"/>
        <end position="229"/>
    </location>
</feature>
<reference evidence="2 3" key="1">
    <citation type="submission" date="2015-09" db="EMBL/GenBank/DDBJ databases">
        <title>Draft genome of the parasitic nematode Teladorsagia circumcincta isolate WARC Sus (inbred).</title>
        <authorList>
            <person name="Mitreva M."/>
        </authorList>
    </citation>
    <scope>NUCLEOTIDE SEQUENCE [LARGE SCALE GENOMIC DNA]</scope>
    <source>
        <strain evidence="2 3">S</strain>
    </source>
</reference>
<dbReference type="EMBL" id="KZ350061">
    <property type="protein sequence ID" value="PIO64261.1"/>
    <property type="molecule type" value="Genomic_DNA"/>
</dbReference>
<dbReference type="Proteomes" id="UP000230423">
    <property type="component" value="Unassembled WGS sequence"/>
</dbReference>
<feature type="non-terminal residue" evidence="2">
    <location>
        <position position="1"/>
    </location>
</feature>
<evidence type="ECO:0000256" key="1">
    <source>
        <dbReference type="SAM" id="MobiDB-lite"/>
    </source>
</evidence>
<keyword evidence="3" id="KW-1185">Reference proteome</keyword>
<name>A0A2G9U1W4_TELCI</name>
<feature type="compositionally biased region" description="Basic and acidic residues" evidence="1">
    <location>
        <begin position="14"/>
        <end position="28"/>
    </location>
</feature>
<feature type="compositionally biased region" description="Basic and acidic residues" evidence="1">
    <location>
        <begin position="77"/>
        <end position="87"/>
    </location>
</feature>
<feature type="compositionally biased region" description="Basic and acidic residues" evidence="1">
    <location>
        <begin position="170"/>
        <end position="190"/>
    </location>
</feature>
<feature type="region of interest" description="Disordered" evidence="1">
    <location>
        <begin position="170"/>
        <end position="229"/>
    </location>
</feature>
<gene>
    <name evidence="2" type="ORF">TELCIR_14118</name>
</gene>
<feature type="compositionally biased region" description="Basic and acidic residues" evidence="1">
    <location>
        <begin position="108"/>
        <end position="118"/>
    </location>
</feature>
<feature type="compositionally biased region" description="Polar residues" evidence="1">
    <location>
        <begin position="1"/>
        <end position="11"/>
    </location>
</feature>
<accession>A0A2G9U1W4</accession>
<feature type="region of interest" description="Disordered" evidence="1">
    <location>
        <begin position="1"/>
        <end position="158"/>
    </location>
</feature>
<evidence type="ECO:0000313" key="3">
    <source>
        <dbReference type="Proteomes" id="UP000230423"/>
    </source>
</evidence>
<proteinExistence type="predicted"/>
<organism evidence="2 3">
    <name type="scientific">Teladorsagia circumcincta</name>
    <name type="common">Brown stomach worm</name>
    <name type="synonym">Ostertagia circumcincta</name>
    <dbReference type="NCBI Taxonomy" id="45464"/>
    <lineage>
        <taxon>Eukaryota</taxon>
        <taxon>Metazoa</taxon>
        <taxon>Ecdysozoa</taxon>
        <taxon>Nematoda</taxon>
        <taxon>Chromadorea</taxon>
        <taxon>Rhabditida</taxon>
        <taxon>Rhabditina</taxon>
        <taxon>Rhabditomorpha</taxon>
        <taxon>Strongyloidea</taxon>
        <taxon>Trichostrongylidae</taxon>
        <taxon>Teladorsagia</taxon>
    </lineage>
</organism>
<feature type="compositionally biased region" description="Basic and acidic residues" evidence="1">
    <location>
        <begin position="137"/>
        <end position="158"/>
    </location>
</feature>
<evidence type="ECO:0000313" key="2">
    <source>
        <dbReference type="EMBL" id="PIO64261.1"/>
    </source>
</evidence>